<feature type="transmembrane region" description="Helical" evidence="1">
    <location>
        <begin position="155"/>
        <end position="181"/>
    </location>
</feature>
<keyword evidence="4" id="KW-1185">Reference proteome</keyword>
<evidence type="ECO:0000256" key="1">
    <source>
        <dbReference type="SAM" id="Phobius"/>
    </source>
</evidence>
<comment type="caution">
    <text evidence="3">The sequence shown here is derived from an EMBL/GenBank/DDBJ whole genome shotgun (WGS) entry which is preliminary data.</text>
</comment>
<evidence type="ECO:0000313" key="4">
    <source>
        <dbReference type="Proteomes" id="UP000609879"/>
    </source>
</evidence>
<keyword evidence="1" id="KW-1133">Transmembrane helix</keyword>
<name>A0ABQ3XW78_9ACTN</name>
<evidence type="ECO:0008006" key="5">
    <source>
        <dbReference type="Google" id="ProtNLM"/>
    </source>
</evidence>
<accession>A0ABQ3XW78</accession>
<dbReference type="RefSeq" id="WP_203759979.1">
    <property type="nucleotide sequence ID" value="NZ_BAAABO010000004.1"/>
</dbReference>
<keyword evidence="1" id="KW-0472">Membrane</keyword>
<dbReference type="EMBL" id="BOMI01000009">
    <property type="protein sequence ID" value="GID72001.1"/>
    <property type="molecule type" value="Genomic_DNA"/>
</dbReference>
<reference evidence="3 4" key="1">
    <citation type="submission" date="2021-01" db="EMBL/GenBank/DDBJ databases">
        <title>Whole genome shotgun sequence of Actinoplanes deccanensis NBRC 13994.</title>
        <authorList>
            <person name="Komaki H."/>
            <person name="Tamura T."/>
        </authorList>
    </citation>
    <scope>NUCLEOTIDE SEQUENCE [LARGE SCALE GENOMIC DNA]</scope>
    <source>
        <strain evidence="3 4">NBRC 13994</strain>
    </source>
</reference>
<feature type="transmembrane region" description="Helical" evidence="1">
    <location>
        <begin position="102"/>
        <end position="122"/>
    </location>
</feature>
<proteinExistence type="predicted"/>
<protein>
    <recommendedName>
        <fullName evidence="5">DUF1772 domain-containing protein</fullName>
    </recommendedName>
</protein>
<evidence type="ECO:0000256" key="2">
    <source>
        <dbReference type="SAM" id="SignalP"/>
    </source>
</evidence>
<sequence length="187" mass="19710">MHVTTRARRPAIVTLACAMLSAGGALFAAEVKLSGDKYFTGLRTYEQAIRDGVIENDTAWAAVGVTIHWAMTVVGVFAGAALVVLAALAFSGRSWARAVSWVFGLPVLLWYGIVAILNFPVLSVSGGGGDPDPGSAALARSFEQAWPSWRDTLDVVLMVAVSVLLIAALVCQTVPAADAYFRKDGRA</sequence>
<keyword evidence="1" id="KW-0812">Transmembrane</keyword>
<keyword evidence="2" id="KW-0732">Signal</keyword>
<gene>
    <name evidence="3" type="ORF">Ade02nite_06420</name>
</gene>
<feature type="signal peptide" evidence="2">
    <location>
        <begin position="1"/>
        <end position="28"/>
    </location>
</feature>
<dbReference type="Proteomes" id="UP000609879">
    <property type="component" value="Unassembled WGS sequence"/>
</dbReference>
<organism evidence="3 4">
    <name type="scientific">Paractinoplanes deccanensis</name>
    <dbReference type="NCBI Taxonomy" id="113561"/>
    <lineage>
        <taxon>Bacteria</taxon>
        <taxon>Bacillati</taxon>
        <taxon>Actinomycetota</taxon>
        <taxon>Actinomycetes</taxon>
        <taxon>Micromonosporales</taxon>
        <taxon>Micromonosporaceae</taxon>
        <taxon>Paractinoplanes</taxon>
    </lineage>
</organism>
<evidence type="ECO:0000313" key="3">
    <source>
        <dbReference type="EMBL" id="GID72001.1"/>
    </source>
</evidence>
<feature type="transmembrane region" description="Helical" evidence="1">
    <location>
        <begin position="67"/>
        <end position="90"/>
    </location>
</feature>
<feature type="chain" id="PRO_5046691028" description="DUF1772 domain-containing protein" evidence="2">
    <location>
        <begin position="29"/>
        <end position="187"/>
    </location>
</feature>